<dbReference type="Pfam" id="PF12705">
    <property type="entry name" value="PDDEXK_1"/>
    <property type="match status" value="1"/>
</dbReference>
<evidence type="ECO:0000256" key="6">
    <source>
        <dbReference type="ARBA" id="ARBA00022839"/>
    </source>
</evidence>
<evidence type="ECO:0000256" key="2">
    <source>
        <dbReference type="ARBA" id="ARBA00022741"/>
    </source>
</evidence>
<keyword evidence="10" id="KW-0413">Isomerase</keyword>
<dbReference type="GO" id="GO:0005829">
    <property type="term" value="C:cytosol"/>
    <property type="evidence" value="ECO:0007669"/>
    <property type="project" value="TreeGrafter"/>
</dbReference>
<evidence type="ECO:0000259" key="15">
    <source>
        <dbReference type="PROSITE" id="PS51198"/>
    </source>
</evidence>
<dbReference type="PANTHER" id="PTHR11070:SF67">
    <property type="entry name" value="DNA 3'-5' HELICASE"/>
    <property type="match status" value="1"/>
</dbReference>
<name>A0AAE3H0Y7_9BACT</name>
<sequence length="1064" mass="122316">MSLFKIYGSSAGSGKTFTLTKEYLKMVLKEEDPRYFQRILAITFTNDAANEMKVRILKALKEISESEVSGSLIFGIIADELPAVSVETLKSRGVSIYNEILHEYNDFAVKTIDSFVNQIVSSFTFDLDLPFNYEINLDQTQILSEAVDNLLEKIGKNQDLSQLLLDFALNKIEEDKSWNTLIDEINQFGKNIFENEGSYLIEKNLDLTLSDIKKIRGQIIAYHKNTLNRIQELAQSGLDLIFRNGLGFDDFLYGKGGVFGFYEKLASYPEDLFYSDLPYPKSRHVSAFEEGKWYKKGATNGASIDNISQDLTNIAKDVLSLKSDKYYILKEVNKNLLKIPLLVMIKEEMDIIKSDRNEVFLFEFNKKILDIVVKEPVPFIYERIGEKYDHLLIDEFQDTSNMQFFNLLPLIDNAISKNKANLIVGDPKQAIYKWRGGNIQLMIDLIKKNVEGLKANIESGEGQHFQIENVAFSGSVESLNVNYRSKSEIIGFNNTFFESVIAQNQSEFPLVANVFSDYFQNLPAVPNQGGFVGLEFVEKEAEPILEKILSQIHQILVDGYKPGEIAILVRKNSQGSEIADFLQKQGFEINSVDSLKIWKNLEVSFLISALKFLHQPDNTFARFEFLQFYGLLNPKVLENLDIKEVCVGSLSLFLEIFKIEEKSLFEKDFYSVTEYLIEKFDLLKNQNSINYIFTFLDVELQFLHKKSKNLSDFLVYWEQKKEKLSINNKSENAITVTSIHKSKGLEYPVVIMPYLTWDTKPKPGSELWMDLSALDYSELLSETKSLQAAPLSFGLRKHVSFGLEILEKQTELIFIENLNMLYVALTRPVDRLYIWCHYKPKKDGWSLDGLGNAFKAFLEQKGIFNSGQFSYKFGEESIKTSKTKLKEDDVVFDVSFQKIFEKTYHLKLKTESDFKSIEREQKITLGNLIHAAFELIKTKDDVDFAINKLMADGFLTEDLRTLIEQKIKQVLENDEISFLFSDKALVKNEIEILSKGNNVQRPDRIVFVQDKVFVVDYKAGEKSEKHKSQIQTYGKSLQQMGYKNIQLIIIYLEPFEIVKIPLPF</sequence>
<dbReference type="SUPFAM" id="SSF52540">
    <property type="entry name" value="P-loop containing nucleoside triphosphate hydrolases"/>
    <property type="match status" value="1"/>
</dbReference>
<dbReference type="EMBL" id="RJUF01000014">
    <property type="protein sequence ID" value="MCP9762723.1"/>
    <property type="molecule type" value="Genomic_DNA"/>
</dbReference>
<comment type="catalytic activity">
    <reaction evidence="13">
        <text>ATP + H2O = ADP + phosphate + H(+)</text>
        <dbReference type="Rhea" id="RHEA:13065"/>
        <dbReference type="ChEBI" id="CHEBI:15377"/>
        <dbReference type="ChEBI" id="CHEBI:15378"/>
        <dbReference type="ChEBI" id="CHEBI:30616"/>
        <dbReference type="ChEBI" id="CHEBI:43474"/>
        <dbReference type="ChEBI" id="CHEBI:456216"/>
        <dbReference type="EC" id="5.6.2.4"/>
    </reaction>
</comment>
<dbReference type="AlphaFoldDB" id="A0AAE3H0Y7"/>
<dbReference type="PROSITE" id="PS51217">
    <property type="entry name" value="UVRD_HELICASE_CTER"/>
    <property type="match status" value="1"/>
</dbReference>
<keyword evidence="6" id="KW-0269">Exonuclease</keyword>
<dbReference type="GO" id="GO:0005524">
    <property type="term" value="F:ATP binding"/>
    <property type="evidence" value="ECO:0007669"/>
    <property type="project" value="UniProtKB-UniRule"/>
</dbReference>
<evidence type="ECO:0000256" key="11">
    <source>
        <dbReference type="ARBA" id="ARBA00034617"/>
    </source>
</evidence>
<keyword evidence="9" id="KW-0234">DNA repair</keyword>
<evidence type="ECO:0000256" key="13">
    <source>
        <dbReference type="ARBA" id="ARBA00048988"/>
    </source>
</evidence>
<evidence type="ECO:0000256" key="7">
    <source>
        <dbReference type="ARBA" id="ARBA00022840"/>
    </source>
</evidence>
<evidence type="ECO:0000256" key="1">
    <source>
        <dbReference type="ARBA" id="ARBA00022722"/>
    </source>
</evidence>
<proteinExistence type="predicted"/>
<evidence type="ECO:0000256" key="8">
    <source>
        <dbReference type="ARBA" id="ARBA00023125"/>
    </source>
</evidence>
<evidence type="ECO:0000256" key="10">
    <source>
        <dbReference type="ARBA" id="ARBA00023235"/>
    </source>
</evidence>
<dbReference type="PROSITE" id="PS51198">
    <property type="entry name" value="UVRD_HELICASE_ATP_BIND"/>
    <property type="match status" value="1"/>
</dbReference>
<feature type="domain" description="UvrD-like helicase ATP-binding" evidence="15">
    <location>
        <begin position="1"/>
        <end position="486"/>
    </location>
</feature>
<dbReference type="GO" id="GO:0003677">
    <property type="term" value="F:DNA binding"/>
    <property type="evidence" value="ECO:0007669"/>
    <property type="project" value="UniProtKB-KW"/>
</dbReference>
<dbReference type="InterPro" id="IPR027417">
    <property type="entry name" value="P-loop_NTPase"/>
</dbReference>
<dbReference type="InterPro" id="IPR014017">
    <property type="entry name" value="DNA_helicase_UvrD-like_C"/>
</dbReference>
<evidence type="ECO:0000313" key="18">
    <source>
        <dbReference type="Proteomes" id="UP001204144"/>
    </source>
</evidence>
<reference evidence="17 18" key="1">
    <citation type="submission" date="2018-11" db="EMBL/GenBank/DDBJ databases">
        <title>Novel bacteria species description.</title>
        <authorList>
            <person name="Han J.-H."/>
        </authorList>
    </citation>
    <scope>NUCLEOTIDE SEQUENCE [LARGE SCALE GENOMIC DNA]</scope>
    <source>
        <strain evidence="17 18">KCTC23259</strain>
    </source>
</reference>
<dbReference type="InterPro" id="IPR011604">
    <property type="entry name" value="PDDEXK-like_dom_sf"/>
</dbReference>
<evidence type="ECO:0000256" key="3">
    <source>
        <dbReference type="ARBA" id="ARBA00022763"/>
    </source>
</evidence>
<evidence type="ECO:0000256" key="14">
    <source>
        <dbReference type="PROSITE-ProRule" id="PRU00560"/>
    </source>
</evidence>
<keyword evidence="4 14" id="KW-0378">Hydrolase</keyword>
<comment type="caution">
    <text evidence="17">The sequence shown here is derived from an EMBL/GenBank/DDBJ whole genome shotgun (WGS) entry which is preliminary data.</text>
</comment>
<feature type="domain" description="UvrD-like helicase C-terminal" evidence="16">
    <location>
        <begin position="491"/>
        <end position="744"/>
    </location>
</feature>
<keyword evidence="1" id="KW-0540">Nuclease</keyword>
<keyword evidence="18" id="KW-1185">Reference proteome</keyword>
<dbReference type="Proteomes" id="UP001204144">
    <property type="component" value="Unassembled WGS sequence"/>
</dbReference>
<evidence type="ECO:0000313" key="17">
    <source>
        <dbReference type="EMBL" id="MCP9762723.1"/>
    </source>
</evidence>
<keyword evidence="8" id="KW-0238">DNA-binding</keyword>
<dbReference type="Gene3D" id="3.90.320.10">
    <property type="match status" value="1"/>
</dbReference>
<evidence type="ECO:0000256" key="9">
    <source>
        <dbReference type="ARBA" id="ARBA00023204"/>
    </source>
</evidence>
<comment type="catalytic activity">
    <reaction evidence="11">
        <text>Couples ATP hydrolysis with the unwinding of duplex DNA by translocating in the 3'-5' direction.</text>
        <dbReference type="EC" id="5.6.2.4"/>
    </reaction>
</comment>
<dbReference type="InterPro" id="IPR038726">
    <property type="entry name" value="PDDEXK_AddAB-type"/>
</dbReference>
<accession>A0AAE3H0Y7</accession>
<evidence type="ECO:0000259" key="16">
    <source>
        <dbReference type="PROSITE" id="PS51217"/>
    </source>
</evidence>
<evidence type="ECO:0000256" key="12">
    <source>
        <dbReference type="ARBA" id="ARBA00034808"/>
    </source>
</evidence>
<keyword evidence="2 14" id="KW-0547">Nucleotide-binding</keyword>
<evidence type="ECO:0000256" key="4">
    <source>
        <dbReference type="ARBA" id="ARBA00022801"/>
    </source>
</evidence>
<dbReference type="GO" id="GO:0000725">
    <property type="term" value="P:recombinational repair"/>
    <property type="evidence" value="ECO:0007669"/>
    <property type="project" value="TreeGrafter"/>
</dbReference>
<keyword evidence="7 14" id="KW-0067">ATP-binding</keyword>
<keyword evidence="3" id="KW-0227">DNA damage</keyword>
<organism evidence="17 18">
    <name type="scientific">Lacihabitans soyangensis</name>
    <dbReference type="NCBI Taxonomy" id="869394"/>
    <lineage>
        <taxon>Bacteria</taxon>
        <taxon>Pseudomonadati</taxon>
        <taxon>Bacteroidota</taxon>
        <taxon>Cytophagia</taxon>
        <taxon>Cytophagales</taxon>
        <taxon>Leadbetterellaceae</taxon>
        <taxon>Lacihabitans</taxon>
    </lineage>
</organism>
<dbReference type="InterPro" id="IPR000212">
    <property type="entry name" value="DNA_helicase_UvrD/REP"/>
</dbReference>
<dbReference type="EC" id="5.6.2.4" evidence="12"/>
<dbReference type="InterPro" id="IPR014016">
    <property type="entry name" value="UvrD-like_ATP-bd"/>
</dbReference>
<dbReference type="Pfam" id="PF13361">
    <property type="entry name" value="UvrD_C"/>
    <property type="match status" value="2"/>
</dbReference>
<keyword evidence="5 14" id="KW-0347">Helicase</keyword>
<dbReference type="GO" id="GO:0043138">
    <property type="term" value="F:3'-5' DNA helicase activity"/>
    <property type="evidence" value="ECO:0007669"/>
    <property type="project" value="UniProtKB-EC"/>
</dbReference>
<dbReference type="PANTHER" id="PTHR11070">
    <property type="entry name" value="UVRD / RECB / PCRA DNA HELICASE FAMILY MEMBER"/>
    <property type="match status" value="1"/>
</dbReference>
<dbReference type="GO" id="GO:0004527">
    <property type="term" value="F:exonuclease activity"/>
    <property type="evidence" value="ECO:0007669"/>
    <property type="project" value="UniProtKB-KW"/>
</dbReference>
<dbReference type="Pfam" id="PF00580">
    <property type="entry name" value="UvrD-helicase"/>
    <property type="match status" value="1"/>
</dbReference>
<protein>
    <recommendedName>
        <fullName evidence="12">DNA 3'-5' helicase</fullName>
        <ecNumber evidence="12">5.6.2.4</ecNumber>
    </recommendedName>
</protein>
<evidence type="ECO:0000256" key="5">
    <source>
        <dbReference type="ARBA" id="ARBA00022806"/>
    </source>
</evidence>
<gene>
    <name evidence="17" type="ORF">EGI31_07120</name>
</gene>
<dbReference type="Gene3D" id="3.40.50.300">
    <property type="entry name" value="P-loop containing nucleotide triphosphate hydrolases"/>
    <property type="match status" value="4"/>
</dbReference>
<dbReference type="RefSeq" id="WP_255036496.1">
    <property type="nucleotide sequence ID" value="NZ_RJUF01000014.1"/>
</dbReference>
<feature type="binding site" evidence="14">
    <location>
        <begin position="9"/>
        <end position="16"/>
    </location>
    <ligand>
        <name>ATP</name>
        <dbReference type="ChEBI" id="CHEBI:30616"/>
    </ligand>
</feature>